<feature type="transmembrane region" description="Helical" evidence="1">
    <location>
        <begin position="40"/>
        <end position="61"/>
    </location>
</feature>
<keyword evidence="1" id="KW-0472">Membrane</keyword>
<dbReference type="Proteomes" id="UP001169242">
    <property type="component" value="Unassembled WGS sequence"/>
</dbReference>
<evidence type="ECO:0008006" key="4">
    <source>
        <dbReference type="Google" id="ProtNLM"/>
    </source>
</evidence>
<sequence length="365" mass="40336">MRKAFTACFIIFLMLIMLLEPGICIEGATSGLLLWFQKVLPSLLPFIILINLLCFLGIVFKFSKVITPVTTKLFHLSGSAFLAFVLGLISGYPMGAKLIKNLLESGEITFEEAQKALCFCSNCGPLFIIGTIGTLMLGQTNLGYFLLLVHILSAFLMLLLSRFYHLSSTNSVSKSLPTNSKMSFSQAFTASIQNGMDTIVYVGGYIIFFSMLMKLLGHSAFYNKFTQILGQLIHIDGTLIHTFCLSLFEFSSGSAALTSLLPKGVPLFACLSALVAFGGICVLFQTQYVLQGSGLSIKPYILSKLLQALLAFILTFVLFPIWNYFFNSIPYNFNVIWSILLGMALLCICYFFRSLASSMKVLERS</sequence>
<feature type="transmembrane region" description="Helical" evidence="1">
    <location>
        <begin position="144"/>
        <end position="164"/>
    </location>
</feature>
<evidence type="ECO:0000313" key="2">
    <source>
        <dbReference type="EMBL" id="MDA3733121.1"/>
    </source>
</evidence>
<evidence type="ECO:0000256" key="1">
    <source>
        <dbReference type="SAM" id="Phobius"/>
    </source>
</evidence>
<accession>A0AA42DQJ0</accession>
<gene>
    <name evidence="2" type="ORF">PBV87_16715</name>
</gene>
<protein>
    <recommendedName>
        <fullName evidence="4">Sporulation integral membrane protein YlbJ</fullName>
    </recommendedName>
</protein>
<keyword evidence="1" id="KW-0812">Transmembrane</keyword>
<organism evidence="2 3">
    <name type="scientific">Holtiella tumoricola</name>
    <dbReference type="NCBI Taxonomy" id="3018743"/>
    <lineage>
        <taxon>Bacteria</taxon>
        <taxon>Bacillati</taxon>
        <taxon>Bacillota</taxon>
        <taxon>Clostridia</taxon>
        <taxon>Lachnospirales</taxon>
        <taxon>Cellulosilyticaceae</taxon>
        <taxon>Holtiella</taxon>
    </lineage>
</organism>
<reference evidence="2" key="1">
    <citation type="journal article" date="2023" name="Int. J. Syst. Evol. Microbiol.">
        <title>&lt;i&gt;Holtiella tumoricola&lt;/i&gt; gen. nov. sp. nov., isolated from a human clinical sample.</title>
        <authorList>
            <person name="Allen-Vercoe E."/>
            <person name="Daigneault M.C."/>
            <person name="Vancuren S.J."/>
            <person name="Cochrane K."/>
            <person name="O'Neal L.L."/>
            <person name="Sankaranarayanan K."/>
            <person name="Lawson P.A."/>
        </authorList>
    </citation>
    <scope>NUCLEOTIDE SEQUENCE</scope>
    <source>
        <strain evidence="2">CC70A</strain>
    </source>
</reference>
<dbReference type="RefSeq" id="WP_271013013.1">
    <property type="nucleotide sequence ID" value="NZ_JAQIFT010000059.1"/>
</dbReference>
<dbReference type="EMBL" id="JAQIFT010000059">
    <property type="protein sequence ID" value="MDA3733121.1"/>
    <property type="molecule type" value="Genomic_DNA"/>
</dbReference>
<name>A0AA42DQJ0_9FIRM</name>
<dbReference type="AlphaFoldDB" id="A0AA42DQJ0"/>
<feature type="transmembrane region" description="Helical" evidence="1">
    <location>
        <begin position="260"/>
        <end position="284"/>
    </location>
</feature>
<evidence type="ECO:0000313" key="3">
    <source>
        <dbReference type="Proteomes" id="UP001169242"/>
    </source>
</evidence>
<feature type="transmembrane region" description="Helical" evidence="1">
    <location>
        <begin position="73"/>
        <end position="93"/>
    </location>
</feature>
<feature type="transmembrane region" description="Helical" evidence="1">
    <location>
        <begin position="198"/>
        <end position="216"/>
    </location>
</feature>
<feature type="transmembrane region" description="Helical" evidence="1">
    <location>
        <begin position="331"/>
        <end position="352"/>
    </location>
</feature>
<proteinExistence type="predicted"/>
<keyword evidence="3" id="KW-1185">Reference proteome</keyword>
<keyword evidence="1" id="KW-1133">Transmembrane helix</keyword>
<feature type="transmembrane region" description="Helical" evidence="1">
    <location>
        <begin position="305"/>
        <end position="325"/>
    </location>
</feature>
<comment type="caution">
    <text evidence="2">The sequence shown here is derived from an EMBL/GenBank/DDBJ whole genome shotgun (WGS) entry which is preliminary data.</text>
</comment>